<dbReference type="Gene3D" id="3.30.40.10">
    <property type="entry name" value="Zinc/RING finger domain, C3HC4 (zinc finger)"/>
    <property type="match status" value="1"/>
</dbReference>
<evidence type="ECO:0000259" key="13">
    <source>
        <dbReference type="PROSITE" id="PS50089"/>
    </source>
</evidence>
<name>A0A830BVF2_9LAMI</name>
<keyword evidence="7 12" id="KW-0863">Zinc-finger</keyword>
<keyword evidence="6" id="KW-0479">Metal-binding</keyword>
<comment type="caution">
    <text evidence="14">The sequence shown here is derived from an EMBL/GenBank/DDBJ whole genome shotgun (WGS) entry which is preliminary data.</text>
</comment>
<dbReference type="EMBL" id="BMAC01000158">
    <property type="protein sequence ID" value="GFP87913.1"/>
    <property type="molecule type" value="Genomic_DNA"/>
</dbReference>
<comment type="catalytic activity">
    <reaction evidence="1">
        <text>S-ubiquitinyl-[E2 ubiquitin-conjugating enzyme]-L-cysteine + [acceptor protein]-L-lysine = [E2 ubiquitin-conjugating enzyme]-L-cysteine + N(6)-ubiquitinyl-[acceptor protein]-L-lysine.</text>
        <dbReference type="EC" id="2.3.2.27"/>
    </reaction>
</comment>
<dbReference type="InterPro" id="IPR013083">
    <property type="entry name" value="Znf_RING/FYVE/PHD"/>
</dbReference>
<dbReference type="GO" id="GO:0006511">
    <property type="term" value="P:ubiquitin-dependent protein catabolic process"/>
    <property type="evidence" value="ECO:0007669"/>
    <property type="project" value="TreeGrafter"/>
</dbReference>
<dbReference type="GO" id="GO:0016020">
    <property type="term" value="C:membrane"/>
    <property type="evidence" value="ECO:0007669"/>
    <property type="project" value="UniProtKB-SubCell"/>
</dbReference>
<dbReference type="GO" id="GO:0016567">
    <property type="term" value="P:protein ubiquitination"/>
    <property type="evidence" value="ECO:0007669"/>
    <property type="project" value="TreeGrafter"/>
</dbReference>
<feature type="domain" description="RING-type" evidence="13">
    <location>
        <begin position="64"/>
        <end position="106"/>
    </location>
</feature>
<evidence type="ECO:0000256" key="6">
    <source>
        <dbReference type="ARBA" id="ARBA00022723"/>
    </source>
</evidence>
<evidence type="ECO:0000256" key="8">
    <source>
        <dbReference type="ARBA" id="ARBA00022786"/>
    </source>
</evidence>
<evidence type="ECO:0000256" key="5">
    <source>
        <dbReference type="ARBA" id="ARBA00022692"/>
    </source>
</evidence>
<protein>
    <recommendedName>
        <fullName evidence="3">RING-type E3 ubiquitin transferase</fullName>
        <ecNumber evidence="3">2.3.2.27</ecNumber>
    </recommendedName>
</protein>
<evidence type="ECO:0000256" key="7">
    <source>
        <dbReference type="ARBA" id="ARBA00022771"/>
    </source>
</evidence>
<keyword evidence="10" id="KW-1133">Transmembrane helix</keyword>
<evidence type="ECO:0000256" key="11">
    <source>
        <dbReference type="ARBA" id="ARBA00023136"/>
    </source>
</evidence>
<keyword evidence="4" id="KW-0808">Transferase</keyword>
<keyword evidence="8" id="KW-0833">Ubl conjugation pathway</keyword>
<evidence type="ECO:0000256" key="3">
    <source>
        <dbReference type="ARBA" id="ARBA00012483"/>
    </source>
</evidence>
<evidence type="ECO:0000256" key="10">
    <source>
        <dbReference type="ARBA" id="ARBA00022989"/>
    </source>
</evidence>
<dbReference type="PANTHER" id="PTHR45977:SF4">
    <property type="entry name" value="RING-TYPE DOMAIN-CONTAINING PROTEIN"/>
    <property type="match status" value="1"/>
</dbReference>
<keyword evidence="5" id="KW-0812">Transmembrane</keyword>
<organism evidence="14 15">
    <name type="scientific">Phtheirospermum japonicum</name>
    <dbReference type="NCBI Taxonomy" id="374723"/>
    <lineage>
        <taxon>Eukaryota</taxon>
        <taxon>Viridiplantae</taxon>
        <taxon>Streptophyta</taxon>
        <taxon>Embryophyta</taxon>
        <taxon>Tracheophyta</taxon>
        <taxon>Spermatophyta</taxon>
        <taxon>Magnoliopsida</taxon>
        <taxon>eudicotyledons</taxon>
        <taxon>Gunneridae</taxon>
        <taxon>Pentapetalae</taxon>
        <taxon>asterids</taxon>
        <taxon>lamiids</taxon>
        <taxon>Lamiales</taxon>
        <taxon>Orobanchaceae</taxon>
        <taxon>Orobanchaceae incertae sedis</taxon>
        <taxon>Phtheirospermum</taxon>
    </lineage>
</organism>
<gene>
    <name evidence="14" type="ORF">PHJA_000935000</name>
</gene>
<dbReference type="PANTHER" id="PTHR45977">
    <property type="entry name" value="TARGET OF ERK KINASE MPK-1"/>
    <property type="match status" value="1"/>
</dbReference>
<sequence length="124" mass="13694">MVDNDSQLGSPAPVVVDLDVFTVQREGETFDACMDRAIMAQKLRHLDRMRVEDVQEGLALMPVCPICSRGTSIGAQISLLTCQHAFHSHCIIRVLESNKLTCPLCHYPAGVYYSDHGSFSNVTI</sequence>
<dbReference type="EC" id="2.3.2.27" evidence="3"/>
<evidence type="ECO:0000313" key="14">
    <source>
        <dbReference type="EMBL" id="GFP87913.1"/>
    </source>
</evidence>
<evidence type="ECO:0000256" key="4">
    <source>
        <dbReference type="ARBA" id="ARBA00022679"/>
    </source>
</evidence>
<dbReference type="PROSITE" id="PS50089">
    <property type="entry name" value="ZF_RING_2"/>
    <property type="match status" value="1"/>
</dbReference>
<evidence type="ECO:0000256" key="12">
    <source>
        <dbReference type="PROSITE-ProRule" id="PRU00175"/>
    </source>
</evidence>
<dbReference type="OrthoDB" id="3824970at2759"/>
<keyword evidence="11" id="KW-0472">Membrane</keyword>
<comment type="subcellular location">
    <subcellularLocation>
        <location evidence="2">Membrane</location>
        <topology evidence="2">Multi-pass membrane protein</topology>
    </subcellularLocation>
</comment>
<accession>A0A830BVF2</accession>
<dbReference type="Proteomes" id="UP000653305">
    <property type="component" value="Unassembled WGS sequence"/>
</dbReference>
<dbReference type="InterPro" id="IPR001841">
    <property type="entry name" value="Znf_RING"/>
</dbReference>
<dbReference type="GO" id="GO:0008270">
    <property type="term" value="F:zinc ion binding"/>
    <property type="evidence" value="ECO:0007669"/>
    <property type="project" value="UniProtKB-KW"/>
</dbReference>
<evidence type="ECO:0000256" key="2">
    <source>
        <dbReference type="ARBA" id="ARBA00004141"/>
    </source>
</evidence>
<proteinExistence type="predicted"/>
<evidence type="ECO:0000313" key="15">
    <source>
        <dbReference type="Proteomes" id="UP000653305"/>
    </source>
</evidence>
<evidence type="ECO:0000256" key="1">
    <source>
        <dbReference type="ARBA" id="ARBA00000900"/>
    </source>
</evidence>
<dbReference type="GO" id="GO:0061630">
    <property type="term" value="F:ubiquitin protein ligase activity"/>
    <property type="evidence" value="ECO:0007669"/>
    <property type="project" value="UniProtKB-EC"/>
</dbReference>
<dbReference type="SMART" id="SM00184">
    <property type="entry name" value="RING"/>
    <property type="match status" value="1"/>
</dbReference>
<reference evidence="14" key="1">
    <citation type="submission" date="2020-07" db="EMBL/GenBank/DDBJ databases">
        <title>Ethylene signaling mediates host invasion by parasitic plants.</title>
        <authorList>
            <person name="Yoshida S."/>
        </authorList>
    </citation>
    <scope>NUCLEOTIDE SEQUENCE</scope>
    <source>
        <strain evidence="14">Okayama</strain>
    </source>
</reference>
<keyword evidence="9" id="KW-0862">Zinc</keyword>
<evidence type="ECO:0000256" key="9">
    <source>
        <dbReference type="ARBA" id="ARBA00022833"/>
    </source>
</evidence>
<keyword evidence="15" id="KW-1185">Reference proteome</keyword>
<dbReference type="AlphaFoldDB" id="A0A830BVF2"/>
<dbReference type="SUPFAM" id="SSF57850">
    <property type="entry name" value="RING/U-box"/>
    <property type="match status" value="1"/>
</dbReference>
<dbReference type="Pfam" id="PF13639">
    <property type="entry name" value="zf-RING_2"/>
    <property type="match status" value="1"/>
</dbReference>